<name>A0ABP8Q5H8_9ACTN</name>
<keyword evidence="2" id="KW-1185">Reference proteome</keyword>
<dbReference type="Proteomes" id="UP001500503">
    <property type="component" value="Unassembled WGS sequence"/>
</dbReference>
<comment type="caution">
    <text evidence="1">The sequence shown here is derived from an EMBL/GenBank/DDBJ whole genome shotgun (WGS) entry which is preliminary data.</text>
</comment>
<evidence type="ECO:0000313" key="2">
    <source>
        <dbReference type="Proteomes" id="UP001500503"/>
    </source>
</evidence>
<sequence length="60" mass="6125">MNLPNVNLQANLSADVKPASGAFIPGSSTAGPDTVGPARCDERHIATDTTAGTRPHSPQI</sequence>
<evidence type="ECO:0000313" key="1">
    <source>
        <dbReference type="EMBL" id="GAA4497956.1"/>
    </source>
</evidence>
<accession>A0ABP8Q5H8</accession>
<reference evidence="2" key="1">
    <citation type="journal article" date="2019" name="Int. J. Syst. Evol. Microbiol.">
        <title>The Global Catalogue of Microorganisms (GCM) 10K type strain sequencing project: providing services to taxonomists for standard genome sequencing and annotation.</title>
        <authorList>
            <consortium name="The Broad Institute Genomics Platform"/>
            <consortium name="The Broad Institute Genome Sequencing Center for Infectious Disease"/>
            <person name="Wu L."/>
            <person name="Ma J."/>
        </authorList>
    </citation>
    <scope>NUCLEOTIDE SEQUENCE [LARGE SCALE GENOMIC DNA]</scope>
    <source>
        <strain evidence="2">JCM 17933</strain>
    </source>
</reference>
<protein>
    <submittedName>
        <fullName evidence="1">Uncharacterized protein</fullName>
    </submittedName>
</protein>
<gene>
    <name evidence="1" type="ORF">GCM10023191_042280</name>
</gene>
<dbReference type="EMBL" id="BAABHF010000023">
    <property type="protein sequence ID" value="GAA4497956.1"/>
    <property type="molecule type" value="Genomic_DNA"/>
</dbReference>
<proteinExistence type="predicted"/>
<organism evidence="1 2">
    <name type="scientific">Actinoallomurus oryzae</name>
    <dbReference type="NCBI Taxonomy" id="502180"/>
    <lineage>
        <taxon>Bacteria</taxon>
        <taxon>Bacillati</taxon>
        <taxon>Actinomycetota</taxon>
        <taxon>Actinomycetes</taxon>
        <taxon>Streptosporangiales</taxon>
        <taxon>Thermomonosporaceae</taxon>
        <taxon>Actinoallomurus</taxon>
    </lineage>
</organism>